<keyword evidence="3" id="KW-0238">DNA-binding</keyword>
<feature type="compositionally biased region" description="Basic and acidic residues" evidence="1">
    <location>
        <begin position="1"/>
        <end position="18"/>
    </location>
</feature>
<evidence type="ECO:0000259" key="2">
    <source>
        <dbReference type="PROSITE" id="PS50995"/>
    </source>
</evidence>
<dbReference type="InterPro" id="IPR000835">
    <property type="entry name" value="HTH_MarR-typ"/>
</dbReference>
<dbReference type="EMBL" id="VLJT01000027">
    <property type="protein sequence ID" value="TWH16101.1"/>
    <property type="molecule type" value="Genomic_DNA"/>
</dbReference>
<dbReference type="Gene3D" id="1.10.10.10">
    <property type="entry name" value="Winged helix-like DNA-binding domain superfamily/Winged helix DNA-binding domain"/>
    <property type="match status" value="1"/>
</dbReference>
<dbReference type="Pfam" id="PF12802">
    <property type="entry name" value="MarR_2"/>
    <property type="match status" value="1"/>
</dbReference>
<sequence>MAKHNDTPTAHQHDRKGDYPTPPDMVSAPGHILRRLNQAYQAAWLAHVDTTTTGAQLAVLMAVRSYPGVEQGMVGASVSLDRSTMASIVTRLEDRGQLRRVRPADDGRKRLLYLTDEGKATVQEVVARAQKLDGLLMDGFGPLGMDIVVSMMHSLAKRWEEVAEQGS</sequence>
<dbReference type="RefSeq" id="WP_120284693.1">
    <property type="nucleotide sequence ID" value="NZ_VLJT01000027.1"/>
</dbReference>
<dbReference type="InterPro" id="IPR036390">
    <property type="entry name" value="WH_DNA-bd_sf"/>
</dbReference>
<dbReference type="InterPro" id="IPR039422">
    <property type="entry name" value="MarR/SlyA-like"/>
</dbReference>
<dbReference type="GO" id="GO:0003677">
    <property type="term" value="F:DNA binding"/>
    <property type="evidence" value="ECO:0007669"/>
    <property type="project" value="UniProtKB-KW"/>
</dbReference>
<dbReference type="PROSITE" id="PS50995">
    <property type="entry name" value="HTH_MARR_2"/>
    <property type="match status" value="1"/>
</dbReference>
<feature type="domain" description="HTH marR-type" evidence="2">
    <location>
        <begin position="22"/>
        <end position="157"/>
    </location>
</feature>
<organism evidence="3 4">
    <name type="scientific">Rhodococcus rhodochrous J45</name>
    <dbReference type="NCBI Taxonomy" id="935266"/>
    <lineage>
        <taxon>Bacteria</taxon>
        <taxon>Bacillati</taxon>
        <taxon>Actinomycetota</taxon>
        <taxon>Actinomycetes</taxon>
        <taxon>Mycobacteriales</taxon>
        <taxon>Nocardiaceae</taxon>
        <taxon>Rhodococcus</taxon>
    </lineage>
</organism>
<evidence type="ECO:0000313" key="4">
    <source>
        <dbReference type="Proteomes" id="UP000317573"/>
    </source>
</evidence>
<dbReference type="SMART" id="SM00347">
    <property type="entry name" value="HTH_MARR"/>
    <property type="match status" value="1"/>
</dbReference>
<feature type="region of interest" description="Disordered" evidence="1">
    <location>
        <begin position="1"/>
        <end position="26"/>
    </location>
</feature>
<evidence type="ECO:0000256" key="1">
    <source>
        <dbReference type="SAM" id="MobiDB-lite"/>
    </source>
</evidence>
<reference evidence="3 4" key="1">
    <citation type="submission" date="2019-07" db="EMBL/GenBank/DDBJ databases">
        <title>Genome sequencing of lignin-degrading bacterial isolates.</title>
        <authorList>
            <person name="Gladden J."/>
        </authorList>
    </citation>
    <scope>NUCLEOTIDE SEQUENCE [LARGE SCALE GENOMIC DNA]</scope>
    <source>
        <strain evidence="3 4">J45</strain>
    </source>
</reference>
<dbReference type="AlphaFoldDB" id="A0A562E2N5"/>
<comment type="caution">
    <text evidence="3">The sequence shown here is derived from an EMBL/GenBank/DDBJ whole genome shotgun (WGS) entry which is preliminary data.</text>
</comment>
<dbReference type="GO" id="GO:0003700">
    <property type="term" value="F:DNA-binding transcription factor activity"/>
    <property type="evidence" value="ECO:0007669"/>
    <property type="project" value="InterPro"/>
</dbReference>
<accession>A0A562E2N5</accession>
<gene>
    <name evidence="3" type="ORF">L618_002900000370</name>
</gene>
<dbReference type="Proteomes" id="UP000317573">
    <property type="component" value="Unassembled WGS sequence"/>
</dbReference>
<proteinExistence type="predicted"/>
<protein>
    <submittedName>
        <fullName evidence="3">DNA-binding MarR family transcriptional regulator</fullName>
    </submittedName>
</protein>
<evidence type="ECO:0000313" key="3">
    <source>
        <dbReference type="EMBL" id="TWH16101.1"/>
    </source>
</evidence>
<name>A0A562E2N5_RHORH</name>
<dbReference type="SUPFAM" id="SSF46785">
    <property type="entry name" value="Winged helix' DNA-binding domain"/>
    <property type="match status" value="1"/>
</dbReference>
<dbReference type="InterPro" id="IPR036388">
    <property type="entry name" value="WH-like_DNA-bd_sf"/>
</dbReference>
<dbReference type="GO" id="GO:0006950">
    <property type="term" value="P:response to stress"/>
    <property type="evidence" value="ECO:0007669"/>
    <property type="project" value="TreeGrafter"/>
</dbReference>
<dbReference type="PANTHER" id="PTHR33164">
    <property type="entry name" value="TRANSCRIPTIONAL REGULATOR, MARR FAMILY"/>
    <property type="match status" value="1"/>
</dbReference>
<dbReference type="PANTHER" id="PTHR33164:SF95">
    <property type="entry name" value="TRANSCRIPTIONAL REGULATOR"/>
    <property type="match status" value="1"/>
</dbReference>